<dbReference type="InterPro" id="IPR024478">
    <property type="entry name" value="HlyB_4HB_MCP"/>
</dbReference>
<evidence type="ECO:0000313" key="3">
    <source>
        <dbReference type="EMBL" id="ETR71872.1"/>
    </source>
</evidence>
<evidence type="ECO:0000313" key="4">
    <source>
        <dbReference type="Proteomes" id="UP000189670"/>
    </source>
</evidence>
<dbReference type="EMBL" id="ATBP01000211">
    <property type="protein sequence ID" value="ETR71872.1"/>
    <property type="molecule type" value="Genomic_DNA"/>
</dbReference>
<gene>
    <name evidence="3" type="ORF">OMM_07842</name>
</gene>
<keyword evidence="1" id="KW-1133">Transmembrane helix</keyword>
<feature type="transmembrane region" description="Helical" evidence="1">
    <location>
        <begin position="20"/>
        <end position="41"/>
    </location>
</feature>
<dbReference type="Pfam" id="PF12729">
    <property type="entry name" value="4HB_MCP_1"/>
    <property type="match status" value="1"/>
</dbReference>
<evidence type="ECO:0000259" key="2">
    <source>
        <dbReference type="Pfam" id="PF12729"/>
    </source>
</evidence>
<accession>A0A1V1PAE6</accession>
<comment type="caution">
    <text evidence="3">The sequence shown here is derived from an EMBL/GenBank/DDBJ whole genome shotgun (WGS) entry which is preliminary data.</text>
</comment>
<feature type="domain" description="Chemotaxis methyl-accepting receptor HlyB-like 4HB MCP" evidence="2">
    <location>
        <begin position="13"/>
        <end position="188"/>
    </location>
</feature>
<keyword evidence="1" id="KW-0812">Transmembrane</keyword>
<name>A0A1V1PAE6_9BACT</name>
<organism evidence="3 4">
    <name type="scientific">Candidatus Magnetoglobus multicellularis str. Araruama</name>
    <dbReference type="NCBI Taxonomy" id="890399"/>
    <lineage>
        <taxon>Bacteria</taxon>
        <taxon>Pseudomonadati</taxon>
        <taxon>Thermodesulfobacteriota</taxon>
        <taxon>Desulfobacteria</taxon>
        <taxon>Desulfobacterales</taxon>
        <taxon>Desulfobacteraceae</taxon>
        <taxon>Candidatus Magnetoglobus</taxon>
    </lineage>
</organism>
<reference evidence="4" key="1">
    <citation type="submission" date="2012-11" db="EMBL/GenBank/DDBJ databases">
        <authorList>
            <person name="Lucero-Rivera Y.E."/>
            <person name="Tovar-Ramirez D."/>
        </authorList>
    </citation>
    <scope>NUCLEOTIDE SEQUENCE [LARGE SCALE GENOMIC DNA]</scope>
    <source>
        <strain evidence="4">Araruama</strain>
    </source>
</reference>
<proteinExistence type="predicted"/>
<keyword evidence="1" id="KW-0472">Membrane</keyword>
<sequence length="218" mass="25097">MWHVYSINHEVYMKISYKILLPLFIVIVMTFSILTYLLTAFNEQTSLLKGFYAHNLKNLEMIVSIDAHFSSSYASIPELIIANMMGTQKESIKKQAEVYLHQIEKCLLDLKTINKSQYSQKEKQLIQTITQALIDYIPFYKQIAEICITGDSYTASEKYPRLEKKGMYIKNKLKDLISMESYLTKHAIQDTIQKATHNSDTIKVIIKVGGFASLFLCA</sequence>
<protein>
    <submittedName>
        <fullName evidence="3">Methyl-accepting chemotaxis protein</fullName>
    </submittedName>
</protein>
<evidence type="ECO:0000256" key="1">
    <source>
        <dbReference type="SAM" id="Phobius"/>
    </source>
</evidence>
<dbReference type="AlphaFoldDB" id="A0A1V1PAE6"/>
<dbReference type="Proteomes" id="UP000189670">
    <property type="component" value="Unassembled WGS sequence"/>
</dbReference>